<protein>
    <recommendedName>
        <fullName evidence="3">DUF2794 domain-containing protein</fullName>
    </recommendedName>
</protein>
<keyword evidence="2" id="KW-1185">Reference proteome</keyword>
<gene>
    <name evidence="1" type="ORF">GCM10007879_10460</name>
</gene>
<dbReference type="Pfam" id="PF10984">
    <property type="entry name" value="DUF2794"/>
    <property type="match status" value="1"/>
</dbReference>
<accession>A0ABQ5UNQ7</accession>
<evidence type="ECO:0008006" key="3">
    <source>
        <dbReference type="Google" id="ProtNLM"/>
    </source>
</evidence>
<sequence>MTEHSLPKSPVKLKLVHSSDDVVKAKPKPIPEIVSFDRKELSVLLNVYGRQVANGEWKDYAIDMLKDRAVFSIFKRASEMPVFRIEKDPKLRKKQGMYRVLGHAGQVLKRGHELHQVLRVLDGNIAAVR</sequence>
<reference evidence="1" key="1">
    <citation type="journal article" date="2014" name="Int. J. Syst. Evol. Microbiol.">
        <title>Complete genome of a new Firmicutes species belonging to the dominant human colonic microbiota ('Ruminococcus bicirculans') reveals two chromosomes and a selective capacity to utilize plant glucans.</title>
        <authorList>
            <consortium name="NISC Comparative Sequencing Program"/>
            <person name="Wegmann U."/>
            <person name="Louis P."/>
            <person name="Goesmann A."/>
            <person name="Henrissat B."/>
            <person name="Duncan S.H."/>
            <person name="Flint H.J."/>
        </authorList>
    </citation>
    <scope>NUCLEOTIDE SEQUENCE</scope>
    <source>
        <strain evidence="1">NBRC 107169</strain>
    </source>
</reference>
<dbReference type="Proteomes" id="UP001161405">
    <property type="component" value="Unassembled WGS sequence"/>
</dbReference>
<evidence type="ECO:0000313" key="2">
    <source>
        <dbReference type="Proteomes" id="UP001161405"/>
    </source>
</evidence>
<organism evidence="1 2">
    <name type="scientific">Maritalea porphyrae</name>
    <dbReference type="NCBI Taxonomy" id="880732"/>
    <lineage>
        <taxon>Bacteria</taxon>
        <taxon>Pseudomonadati</taxon>
        <taxon>Pseudomonadota</taxon>
        <taxon>Alphaproteobacteria</taxon>
        <taxon>Hyphomicrobiales</taxon>
        <taxon>Devosiaceae</taxon>
        <taxon>Maritalea</taxon>
    </lineage>
</organism>
<name>A0ABQ5UNQ7_9HYPH</name>
<proteinExistence type="predicted"/>
<comment type="caution">
    <text evidence="1">The sequence shown here is derived from an EMBL/GenBank/DDBJ whole genome shotgun (WGS) entry which is preliminary data.</text>
</comment>
<dbReference type="EMBL" id="BSNI01000002">
    <property type="protein sequence ID" value="GLQ16797.1"/>
    <property type="molecule type" value="Genomic_DNA"/>
</dbReference>
<evidence type="ECO:0000313" key="1">
    <source>
        <dbReference type="EMBL" id="GLQ16797.1"/>
    </source>
</evidence>
<dbReference type="InterPro" id="IPR021252">
    <property type="entry name" value="DUF2794"/>
</dbReference>
<reference evidence="1" key="2">
    <citation type="submission" date="2023-01" db="EMBL/GenBank/DDBJ databases">
        <title>Draft genome sequence of Maritalea porphyrae strain NBRC 107169.</title>
        <authorList>
            <person name="Sun Q."/>
            <person name="Mori K."/>
        </authorList>
    </citation>
    <scope>NUCLEOTIDE SEQUENCE</scope>
    <source>
        <strain evidence="1">NBRC 107169</strain>
    </source>
</reference>